<dbReference type="CDD" id="cd03408">
    <property type="entry name" value="SPFH_like_u1"/>
    <property type="match status" value="1"/>
</dbReference>
<dbReference type="Pfam" id="PF13421">
    <property type="entry name" value="Band_7_1"/>
    <property type="match status" value="1"/>
</dbReference>
<dbReference type="PANTHER" id="PTHR37826">
    <property type="entry name" value="FLOTILLIN BAND_7_5 DOMAIN PROTEIN"/>
    <property type="match status" value="1"/>
</dbReference>
<dbReference type="EMBL" id="WITJ01000009">
    <property type="protein sequence ID" value="MQW39742.1"/>
    <property type="molecule type" value="Genomic_DNA"/>
</dbReference>
<organism evidence="2 3">
    <name type="scientific">Lactococcus hircilactis</name>
    <dbReference type="NCBI Taxonomy" id="1494462"/>
    <lineage>
        <taxon>Bacteria</taxon>
        <taxon>Bacillati</taxon>
        <taxon>Bacillota</taxon>
        <taxon>Bacilli</taxon>
        <taxon>Lactobacillales</taxon>
        <taxon>Streptococcaceae</taxon>
        <taxon>Lactococcus</taxon>
    </lineage>
</organism>
<dbReference type="InterPro" id="IPR033880">
    <property type="entry name" value="SPFH_YdjI"/>
</dbReference>
<dbReference type="AlphaFoldDB" id="A0A7X2D1S5"/>
<gene>
    <name evidence="2" type="ORF">GHI93_07365</name>
</gene>
<feature type="domain" description="SPFH" evidence="1">
    <location>
        <begin position="130"/>
        <end position="284"/>
    </location>
</feature>
<proteinExistence type="predicted"/>
<keyword evidence="3" id="KW-1185">Reference proteome</keyword>
<sequence>MGILKGISDAIGGTLADQWKDIITAGTFDERTLVVPGVLQKTNNGRGTNLYGSDGIISNGSKIFVPENTAAFIFSESGIENIITEPGSFDYQDGQTSIFNDKEFNGSSLFNQMIDRGTSVLKQSADRVGFGGQSSEQKRIAFVNLREIRGIKFGTHGPLVYNDLFYGVDLEITAFGAFSMKITNPITFIKKFVPANVNFVSFDDKNTKAQISSEFIQSFTVAVNSLSATYRISQLPAHTNEISSKIATDSDNAGTWSDRFGFEVTKVGIENIEFSEDSRALVKQFSANKMNVKAFDDISQHTANIAAQQKIAQGIQDNGLGDGAGMVFGMNMAQNMGGQAQTSSTPPLSIDQQIETLKKLKDLVDLGILSQSEFDIKKKEIMGL</sequence>
<dbReference type="Proteomes" id="UP000439550">
    <property type="component" value="Unassembled WGS sequence"/>
</dbReference>
<dbReference type="OrthoDB" id="9764015at2"/>
<reference evidence="2 3" key="1">
    <citation type="submission" date="2019-10" db="EMBL/GenBank/DDBJ databases">
        <authorList>
            <person name="Dong K."/>
        </authorList>
    </citation>
    <scope>NUCLEOTIDE SEQUENCE [LARGE SCALE GENOMIC DNA]</scope>
    <source>
        <strain evidence="2 3">DSM 28960</strain>
    </source>
</reference>
<accession>A0A7X2D1S5</accession>
<dbReference type="RefSeq" id="WP_153496412.1">
    <property type="nucleotide sequence ID" value="NZ_CBCRWP010000007.1"/>
</dbReference>
<dbReference type="PANTHER" id="PTHR37826:SF2">
    <property type="entry name" value="ZINC-RIBBON DOMAIN-CONTAINING PROTEIN"/>
    <property type="match status" value="1"/>
</dbReference>
<comment type="caution">
    <text evidence="2">The sequence shown here is derived from an EMBL/GenBank/DDBJ whole genome shotgun (WGS) entry which is preliminary data.</text>
</comment>
<protein>
    <submittedName>
        <fullName evidence="2">SPFH domain-containing protein</fullName>
    </submittedName>
</protein>
<name>A0A7X2D1S5_9LACT</name>
<evidence type="ECO:0000313" key="2">
    <source>
        <dbReference type="EMBL" id="MQW39742.1"/>
    </source>
</evidence>
<evidence type="ECO:0000313" key="3">
    <source>
        <dbReference type="Proteomes" id="UP000439550"/>
    </source>
</evidence>
<evidence type="ECO:0000259" key="1">
    <source>
        <dbReference type="Pfam" id="PF13421"/>
    </source>
</evidence>